<evidence type="ECO:0000256" key="1">
    <source>
        <dbReference type="SAM" id="Phobius"/>
    </source>
</evidence>
<name>A0ABX8CEU9_9CHLA</name>
<keyword evidence="1" id="KW-0472">Membrane</keyword>
<dbReference type="InterPro" id="IPR006182">
    <property type="entry name" value="FliF_N_dom"/>
</dbReference>
<evidence type="ECO:0000313" key="4">
    <source>
        <dbReference type="EMBL" id="QVE49432.1"/>
    </source>
</evidence>
<dbReference type="Gene3D" id="3.30.300.30">
    <property type="match status" value="1"/>
</dbReference>
<feature type="domain" description="Flagellar motor switch protein FliG middle" evidence="3">
    <location>
        <begin position="295"/>
        <end position="336"/>
    </location>
</feature>
<keyword evidence="5" id="KW-1185">Reference proteome</keyword>
<sequence>MFFQFLKKKVASLGISPLGLLVVSTAFGSAIFFGKNTSKSPDFSQPSEKKTTGWFKLSQVGNPKLLESLAKKEQIERDLTMFQSVANATVALSLPTEDDPDIVPQVSVILSSHKNEVFSSSLLLSITDYLSSSIPGLNKEHITLLDNLGNIYSPGELSTNSLLLSACEGYLGKIFPKEHFALAYLTIKNTPTVQLTVNEKYLIKFPKEKREAFLIHAENCLKKICGNNYPIVIEKFPFSQTIQKDRLSYKLLVGGTILLSSLGIVALASFYLAFYAYERIPSESKKIKQGINITKLVEILQKESPEKIRLILSYLDPKKADEIFKHLPEDIKHQVLKL</sequence>
<dbReference type="GeneID" id="301704336"/>
<dbReference type="EMBL" id="CP060791">
    <property type="protein sequence ID" value="QVE49432.1"/>
    <property type="molecule type" value="Genomic_DNA"/>
</dbReference>
<accession>A0ABX8CEU9</accession>
<reference evidence="4 5" key="1">
    <citation type="submission" date="2020-08" db="EMBL/GenBank/DDBJ databases">
        <title>Isolation and characterization of novel Chlamydia from Siamese crocodiles (Crocodylus siamensis).</title>
        <authorList>
            <person name="Sariya L."/>
        </authorList>
    </citation>
    <scope>NUCLEOTIDE SEQUENCE [LARGE SCALE GENOMIC DNA]</scope>
    <source>
        <strain evidence="4 5">No. 12</strain>
    </source>
</reference>
<dbReference type="Pfam" id="PF01514">
    <property type="entry name" value="YscJ_FliF"/>
    <property type="match status" value="1"/>
</dbReference>
<dbReference type="Proteomes" id="UP000680625">
    <property type="component" value="Chromosome"/>
</dbReference>
<organism evidence="4 5">
    <name type="scientific">Chlamydia crocodili</name>
    <dbReference type="NCBI Taxonomy" id="2766982"/>
    <lineage>
        <taxon>Bacteria</taxon>
        <taxon>Pseudomonadati</taxon>
        <taxon>Chlamydiota</taxon>
        <taxon>Chlamydiia</taxon>
        <taxon>Chlamydiales</taxon>
        <taxon>Chlamydiaceae</taxon>
        <taxon>Chlamydia/Chlamydophila group</taxon>
        <taxon>Chlamydia</taxon>
    </lineage>
</organism>
<dbReference type="InterPro" id="IPR045851">
    <property type="entry name" value="AMP-bd_C_sf"/>
</dbReference>
<proteinExistence type="predicted"/>
<feature type="domain" description="Flagellar M-ring N-terminal" evidence="2">
    <location>
        <begin position="69"/>
        <end position="153"/>
    </location>
</feature>
<dbReference type="Gene3D" id="1.10.220.30">
    <property type="match status" value="1"/>
</dbReference>
<dbReference type="RefSeq" id="WP_213241712.1">
    <property type="nucleotide sequence ID" value="NZ_CP060791.1"/>
</dbReference>
<dbReference type="InterPro" id="IPR011002">
    <property type="entry name" value="FliG_a-hlx"/>
</dbReference>
<dbReference type="Pfam" id="PF14841">
    <property type="entry name" value="FliG_M"/>
    <property type="match status" value="1"/>
</dbReference>
<evidence type="ECO:0000313" key="5">
    <source>
        <dbReference type="Proteomes" id="UP000680625"/>
    </source>
</evidence>
<gene>
    <name evidence="4" type="ORF">H9Q19_01855</name>
</gene>
<evidence type="ECO:0000259" key="2">
    <source>
        <dbReference type="Pfam" id="PF01514"/>
    </source>
</evidence>
<dbReference type="SUPFAM" id="SSF48029">
    <property type="entry name" value="FliG"/>
    <property type="match status" value="1"/>
</dbReference>
<keyword evidence="1" id="KW-0812">Transmembrane</keyword>
<evidence type="ECO:0000259" key="3">
    <source>
        <dbReference type="Pfam" id="PF14841"/>
    </source>
</evidence>
<protein>
    <submittedName>
        <fullName evidence="4">Type III secretion system protein</fullName>
    </submittedName>
</protein>
<feature type="transmembrane region" description="Helical" evidence="1">
    <location>
        <begin position="251"/>
        <end position="277"/>
    </location>
</feature>
<keyword evidence="1" id="KW-1133">Transmembrane helix</keyword>
<dbReference type="InterPro" id="IPR032779">
    <property type="entry name" value="FliG_M"/>
</dbReference>
<dbReference type="NCBIfam" id="NF004606">
    <property type="entry name" value="PRK05934.1"/>
    <property type="match status" value="1"/>
</dbReference>